<organism evidence="1 2">
    <name type="scientific">Nezara viridula</name>
    <name type="common">Southern green stink bug</name>
    <name type="synonym">Cimex viridulus</name>
    <dbReference type="NCBI Taxonomy" id="85310"/>
    <lineage>
        <taxon>Eukaryota</taxon>
        <taxon>Metazoa</taxon>
        <taxon>Ecdysozoa</taxon>
        <taxon>Arthropoda</taxon>
        <taxon>Hexapoda</taxon>
        <taxon>Insecta</taxon>
        <taxon>Pterygota</taxon>
        <taxon>Neoptera</taxon>
        <taxon>Paraneoptera</taxon>
        <taxon>Hemiptera</taxon>
        <taxon>Heteroptera</taxon>
        <taxon>Panheteroptera</taxon>
        <taxon>Pentatomomorpha</taxon>
        <taxon>Pentatomoidea</taxon>
        <taxon>Pentatomidae</taxon>
        <taxon>Pentatominae</taxon>
        <taxon>Nezara</taxon>
    </lineage>
</organism>
<name>A0A9P0HDA0_NEZVI</name>
<reference evidence="1" key="1">
    <citation type="submission" date="2022-01" db="EMBL/GenBank/DDBJ databases">
        <authorList>
            <person name="King R."/>
        </authorList>
    </citation>
    <scope>NUCLEOTIDE SEQUENCE</scope>
</reference>
<dbReference type="AlphaFoldDB" id="A0A9P0HDA0"/>
<evidence type="ECO:0000313" key="1">
    <source>
        <dbReference type="EMBL" id="CAH1399858.1"/>
    </source>
</evidence>
<gene>
    <name evidence="1" type="ORF">NEZAVI_LOCUS9215</name>
</gene>
<evidence type="ECO:0000313" key="2">
    <source>
        <dbReference type="Proteomes" id="UP001152798"/>
    </source>
</evidence>
<dbReference type="EMBL" id="OV725080">
    <property type="protein sequence ID" value="CAH1399858.1"/>
    <property type="molecule type" value="Genomic_DNA"/>
</dbReference>
<dbReference type="Proteomes" id="UP001152798">
    <property type="component" value="Chromosome 4"/>
</dbReference>
<keyword evidence="2" id="KW-1185">Reference proteome</keyword>
<accession>A0A9P0HDA0</accession>
<proteinExistence type="predicted"/>
<protein>
    <submittedName>
        <fullName evidence="1">Uncharacterized protein</fullName>
    </submittedName>
</protein>
<sequence length="143" mass="16159">MPSNAGVTFFIPENSPKLWADSAKNLGFRYSCCDRSIWIAVMSWRSPEDLIVGDIAGTYPALFVLRGNQEQVEARYRGHPDPVTSRLRSFSSLVAHKEQICVASVDLISRWLHLERHITNVEPVFPSPMVLKHMDAAPFVTFN</sequence>